<organism evidence="11 12">
    <name type="scientific">Lysobacter stagni</name>
    <dbReference type="NCBI Taxonomy" id="3045172"/>
    <lineage>
        <taxon>Bacteria</taxon>
        <taxon>Pseudomonadati</taxon>
        <taxon>Pseudomonadota</taxon>
        <taxon>Gammaproteobacteria</taxon>
        <taxon>Lysobacterales</taxon>
        <taxon>Lysobacteraceae</taxon>
        <taxon>Lysobacter</taxon>
    </lineage>
</organism>
<keyword evidence="4 8" id="KW-0574">Periplasm</keyword>
<comment type="similarity">
    <text evidence="8">Belongs to the peptidase M48 family. BepA subfamily.</text>
</comment>
<keyword evidence="12" id="KW-1185">Reference proteome</keyword>
<evidence type="ECO:0000256" key="9">
    <source>
        <dbReference type="SAM" id="MobiDB-lite"/>
    </source>
</evidence>
<feature type="binding site" evidence="8">
    <location>
        <position position="130"/>
    </location>
    <ligand>
        <name>Zn(2+)</name>
        <dbReference type="ChEBI" id="CHEBI:29105"/>
        <note>catalytic</note>
    </ligand>
</feature>
<dbReference type="Gene3D" id="1.25.40.10">
    <property type="entry name" value="Tetratricopeptide repeat domain"/>
    <property type="match status" value="1"/>
</dbReference>
<dbReference type="InterPro" id="IPR030873">
    <property type="entry name" value="Protease_BepA"/>
</dbReference>
<feature type="chain" id="PRO_5044937363" description="Putative beta-barrel assembly-enhancing protease" evidence="8">
    <location>
        <begin position="23"/>
        <end position="550"/>
    </location>
</feature>
<feature type="active site" evidence="8">
    <location>
        <position position="131"/>
    </location>
</feature>
<comment type="caution">
    <text evidence="11">The sequence shown here is derived from an EMBL/GenBank/DDBJ whole genome shotgun (WGS) entry which is preliminary data.</text>
</comment>
<keyword evidence="1 8" id="KW-0645">Protease</keyword>
<keyword evidence="2 8" id="KW-0479">Metal-binding</keyword>
<evidence type="ECO:0000256" key="5">
    <source>
        <dbReference type="ARBA" id="ARBA00022801"/>
    </source>
</evidence>
<evidence type="ECO:0000313" key="12">
    <source>
        <dbReference type="Proteomes" id="UP001321580"/>
    </source>
</evidence>
<comment type="cofactor">
    <cofactor evidence="8">
        <name>Zn(2+)</name>
        <dbReference type="ChEBI" id="CHEBI:29105"/>
    </cofactor>
    <text evidence="8">Binds 1 zinc ion per subunit.</text>
</comment>
<dbReference type="HAMAP" id="MF_00997">
    <property type="entry name" value="Protease_BepA"/>
    <property type="match status" value="1"/>
</dbReference>
<comment type="subcellular location">
    <subcellularLocation>
        <location evidence="8">Periplasm</location>
    </subcellularLocation>
</comment>
<feature type="compositionally biased region" description="Basic and acidic residues" evidence="9">
    <location>
        <begin position="272"/>
        <end position="282"/>
    </location>
</feature>
<evidence type="ECO:0000313" key="11">
    <source>
        <dbReference type="EMBL" id="MDI9239327.1"/>
    </source>
</evidence>
<evidence type="ECO:0000256" key="2">
    <source>
        <dbReference type="ARBA" id="ARBA00022723"/>
    </source>
</evidence>
<sequence precursor="true">MRRIALLTAALTLAVASVCAPAQEANLPDIGSSAGELLTPRQQEEYGAMMLAQLRHYDYLLEDPLIDSWLDTLGTRLAANSDRPRQPFTFFMLRERQINAFATLGGYIGVNSGLILAADREDEVAGVLSHEIAHVTQQHVLRGAERAQRDQLPILLAMLGAIVAAQAAGGNSSDDAAQAAMAGAMGLMQQRQIDYTRSNESEADRLGIQTLARSDYDPEAMADFFTIMQARSRSNGANYWGESPDWLMTHPVTITRITEAKERAARIRRERGTSEVCVRDPDGPAQCNKESAPRPQFPSEGTVNPLLPPGLTANLAGAASGAGGTGRFDYARERLRVLSANTPADAIREYERMGDESKRSDAQRYGLAFARLKASQAPAAATELNTLLQRHPGDTWLTLALAEAEAKSGRAASADARFESLLRQTPTNRAVVLTYADVLAERNTAEAGKRAQAILRPLLGSSANDAIFQRLFARTCEIAGDPVRAGEAYAEAAYLNGRPEQALVQLNTLKRRADLDYYARARIEARIAAITPTVLELKRQGVRDEELGRR</sequence>
<dbReference type="InterPro" id="IPR051156">
    <property type="entry name" value="Mito/Outer_Membr_Metalloprot"/>
</dbReference>
<dbReference type="PANTHER" id="PTHR22726">
    <property type="entry name" value="METALLOENDOPEPTIDASE OMA1"/>
    <property type="match status" value="1"/>
</dbReference>
<name>A0ABT6XGQ0_9GAMM</name>
<evidence type="ECO:0000256" key="4">
    <source>
        <dbReference type="ARBA" id="ARBA00022764"/>
    </source>
</evidence>
<evidence type="ECO:0000256" key="1">
    <source>
        <dbReference type="ARBA" id="ARBA00022670"/>
    </source>
</evidence>
<evidence type="ECO:0000256" key="7">
    <source>
        <dbReference type="ARBA" id="ARBA00023049"/>
    </source>
</evidence>
<comment type="function">
    <text evidence="8">Functions as both a chaperone and a metalloprotease. Maintains the integrity of the outer membrane by promoting either the assembly or the elimination of outer membrane proteins, depending on their folding state.</text>
</comment>
<dbReference type="Gene3D" id="3.30.2010.10">
    <property type="entry name" value="Metalloproteases ('zincins'), catalytic domain"/>
    <property type="match status" value="1"/>
</dbReference>
<dbReference type="Pfam" id="PF01435">
    <property type="entry name" value="Peptidase_M48"/>
    <property type="match status" value="1"/>
</dbReference>
<dbReference type="Proteomes" id="UP001321580">
    <property type="component" value="Unassembled WGS sequence"/>
</dbReference>
<keyword evidence="7 8" id="KW-0482">Metalloprotease</keyword>
<protein>
    <recommendedName>
        <fullName evidence="8">Putative beta-barrel assembly-enhancing protease</fullName>
        <ecNumber evidence="8">3.4.-.-</ecNumber>
    </recommendedName>
</protein>
<gene>
    <name evidence="11" type="ORF">QLQ15_10425</name>
</gene>
<dbReference type="PANTHER" id="PTHR22726:SF1">
    <property type="entry name" value="METALLOENDOPEPTIDASE OMA1, MITOCHONDRIAL"/>
    <property type="match status" value="1"/>
</dbReference>
<evidence type="ECO:0000256" key="3">
    <source>
        <dbReference type="ARBA" id="ARBA00022729"/>
    </source>
</evidence>
<keyword evidence="3 8" id="KW-0732">Signal</keyword>
<evidence type="ECO:0000259" key="10">
    <source>
        <dbReference type="Pfam" id="PF01435"/>
    </source>
</evidence>
<dbReference type="GO" id="GO:0008237">
    <property type="term" value="F:metallopeptidase activity"/>
    <property type="evidence" value="ECO:0007669"/>
    <property type="project" value="UniProtKB-KW"/>
</dbReference>
<feature type="domain" description="Peptidase M48" evidence="10">
    <location>
        <begin position="67"/>
        <end position="263"/>
    </location>
</feature>
<reference evidence="11 12" key="1">
    <citation type="submission" date="2023-05" db="EMBL/GenBank/DDBJ databases">
        <title>Lysobacter sp. strain LF1 Genome sequencing and assembly.</title>
        <authorList>
            <person name="Jung Y."/>
        </authorList>
    </citation>
    <scope>NUCLEOTIDE SEQUENCE [LARGE SCALE GENOMIC DNA]</scope>
    <source>
        <strain evidence="11 12">LF1</strain>
    </source>
</reference>
<dbReference type="EC" id="3.4.-.-" evidence="8"/>
<feature type="region of interest" description="Disordered" evidence="9">
    <location>
        <begin position="272"/>
        <end position="300"/>
    </location>
</feature>
<feature type="signal peptide" evidence="8">
    <location>
        <begin position="1"/>
        <end position="22"/>
    </location>
</feature>
<feature type="binding site" evidence="8">
    <location>
        <position position="200"/>
    </location>
    <ligand>
        <name>Zn(2+)</name>
        <dbReference type="ChEBI" id="CHEBI:29105"/>
        <note>catalytic</note>
    </ligand>
</feature>
<dbReference type="SUPFAM" id="SSF48452">
    <property type="entry name" value="TPR-like"/>
    <property type="match status" value="1"/>
</dbReference>
<accession>A0ABT6XGQ0</accession>
<evidence type="ECO:0000256" key="6">
    <source>
        <dbReference type="ARBA" id="ARBA00022833"/>
    </source>
</evidence>
<feature type="active site" description="Proton donor" evidence="8">
    <location>
        <position position="204"/>
    </location>
</feature>
<proteinExistence type="inferred from homology"/>
<feature type="binding site" evidence="8">
    <location>
        <position position="134"/>
    </location>
    <ligand>
        <name>Zn(2+)</name>
        <dbReference type="ChEBI" id="CHEBI:29105"/>
        <note>catalytic</note>
    </ligand>
</feature>
<dbReference type="RefSeq" id="WP_283212725.1">
    <property type="nucleotide sequence ID" value="NZ_JASGBI010000001.1"/>
</dbReference>
<dbReference type="InterPro" id="IPR011990">
    <property type="entry name" value="TPR-like_helical_dom_sf"/>
</dbReference>
<keyword evidence="5 8" id="KW-0378">Hydrolase</keyword>
<evidence type="ECO:0000256" key="8">
    <source>
        <dbReference type="HAMAP-Rule" id="MF_00997"/>
    </source>
</evidence>
<keyword evidence="6 8" id="KW-0862">Zinc</keyword>
<dbReference type="InterPro" id="IPR001915">
    <property type="entry name" value="Peptidase_M48"/>
</dbReference>
<dbReference type="Pfam" id="PF14559">
    <property type="entry name" value="TPR_19"/>
    <property type="match status" value="1"/>
</dbReference>
<dbReference type="EMBL" id="JASGBI010000001">
    <property type="protein sequence ID" value="MDI9239327.1"/>
    <property type="molecule type" value="Genomic_DNA"/>
</dbReference>